<evidence type="ECO:0000313" key="2">
    <source>
        <dbReference type="Proteomes" id="UP001162891"/>
    </source>
</evidence>
<dbReference type="RefSeq" id="WP_248361323.1">
    <property type="nucleotide sequence ID" value="NZ_AP025591.1"/>
</dbReference>
<name>A0ABM7WV61_9BACT</name>
<sequence length="189" mass="19813">MWITGLTLVLALGADPGLDTARAELSDVAVRIEQLKVEHLHGRDVGRELERLLVRAQELAVEIDRRTAAVPAPGAVAPSAEELRERADALHDEADRLAGALTDLDVRIAALRRATAPSTGRSIAAVATVRRASVSGAAARSVAPPSAGPSLEETRLRQLLADRDALAARLAHVRAAAAAVEADARAAEQ</sequence>
<keyword evidence="2" id="KW-1185">Reference proteome</keyword>
<proteinExistence type="predicted"/>
<accession>A0ABM7WV61</accession>
<evidence type="ECO:0000313" key="1">
    <source>
        <dbReference type="EMBL" id="BDG03371.1"/>
    </source>
</evidence>
<dbReference type="Proteomes" id="UP001162891">
    <property type="component" value="Chromosome"/>
</dbReference>
<organism evidence="1 2">
    <name type="scientific">Anaeromyxobacter oryzae</name>
    <dbReference type="NCBI Taxonomy" id="2918170"/>
    <lineage>
        <taxon>Bacteria</taxon>
        <taxon>Pseudomonadati</taxon>
        <taxon>Myxococcota</taxon>
        <taxon>Myxococcia</taxon>
        <taxon>Myxococcales</taxon>
        <taxon>Cystobacterineae</taxon>
        <taxon>Anaeromyxobacteraceae</taxon>
        <taxon>Anaeromyxobacter</taxon>
    </lineage>
</organism>
<dbReference type="EMBL" id="AP025591">
    <property type="protein sequence ID" value="BDG03371.1"/>
    <property type="molecule type" value="Genomic_DNA"/>
</dbReference>
<gene>
    <name evidence="1" type="ORF">AMOR_23670</name>
</gene>
<protein>
    <submittedName>
        <fullName evidence="1">Uncharacterized protein</fullName>
    </submittedName>
</protein>
<reference evidence="2" key="1">
    <citation type="journal article" date="2022" name="Int. J. Syst. Evol. Microbiol.">
        <title>Anaeromyxobacter oryzae sp. nov., Anaeromyxobacter diazotrophicus sp. nov. and Anaeromyxobacter paludicola sp. nov., isolated from paddy soils.</title>
        <authorList>
            <person name="Itoh H."/>
            <person name="Xu Z."/>
            <person name="Mise K."/>
            <person name="Masuda Y."/>
            <person name="Ushijima N."/>
            <person name="Hayakawa C."/>
            <person name="Shiratori Y."/>
            <person name="Senoo K."/>
        </authorList>
    </citation>
    <scope>NUCLEOTIDE SEQUENCE [LARGE SCALE GENOMIC DNA]</scope>
    <source>
        <strain evidence="2">Red232</strain>
    </source>
</reference>